<proteinExistence type="predicted"/>
<keyword evidence="3" id="KW-1185">Reference proteome</keyword>
<gene>
    <name evidence="1" type="ordered locus">MTR_4g046820</name>
</gene>
<accession>A0A072UKN9</accession>
<sequence length="170" mass="19224">MWRICREYEEGWLGKMTPISEYVEDQSVILPPTSNIHEDGGSLENTIMISKTCSIAHACGIAVDLYKVNTILQWETPMSVFENRSFLVDGLLSKLTSGGVKLRMLKLMSNILEEVKQGQMVDLKLVDQLVLVNQGKVVDFILGENSVLMFGDRVWIPVFWLLQVGSNKKF</sequence>
<reference evidence="1 3" key="1">
    <citation type="journal article" date="2011" name="Nature">
        <title>The Medicago genome provides insight into the evolution of rhizobial symbioses.</title>
        <authorList>
            <person name="Young N.D."/>
            <person name="Debelle F."/>
            <person name="Oldroyd G.E."/>
            <person name="Geurts R."/>
            <person name="Cannon S.B."/>
            <person name="Udvardi M.K."/>
            <person name="Benedito V.A."/>
            <person name="Mayer K.F."/>
            <person name="Gouzy J."/>
            <person name="Schoof H."/>
            <person name="Van de Peer Y."/>
            <person name="Proost S."/>
            <person name="Cook D.R."/>
            <person name="Meyers B.C."/>
            <person name="Spannagl M."/>
            <person name="Cheung F."/>
            <person name="De Mita S."/>
            <person name="Krishnakumar V."/>
            <person name="Gundlach H."/>
            <person name="Zhou S."/>
            <person name="Mudge J."/>
            <person name="Bharti A.K."/>
            <person name="Murray J.D."/>
            <person name="Naoumkina M.A."/>
            <person name="Rosen B."/>
            <person name="Silverstein K.A."/>
            <person name="Tang H."/>
            <person name="Rombauts S."/>
            <person name="Zhao P.X."/>
            <person name="Zhou P."/>
            <person name="Barbe V."/>
            <person name="Bardou P."/>
            <person name="Bechner M."/>
            <person name="Bellec A."/>
            <person name="Berger A."/>
            <person name="Berges H."/>
            <person name="Bidwell S."/>
            <person name="Bisseling T."/>
            <person name="Choisne N."/>
            <person name="Couloux A."/>
            <person name="Denny R."/>
            <person name="Deshpande S."/>
            <person name="Dai X."/>
            <person name="Doyle J.J."/>
            <person name="Dudez A.M."/>
            <person name="Farmer A.D."/>
            <person name="Fouteau S."/>
            <person name="Franken C."/>
            <person name="Gibelin C."/>
            <person name="Gish J."/>
            <person name="Goldstein S."/>
            <person name="Gonzalez A.J."/>
            <person name="Green P.J."/>
            <person name="Hallab A."/>
            <person name="Hartog M."/>
            <person name="Hua A."/>
            <person name="Humphray S.J."/>
            <person name="Jeong D.H."/>
            <person name="Jing Y."/>
            <person name="Jocker A."/>
            <person name="Kenton S.M."/>
            <person name="Kim D.J."/>
            <person name="Klee K."/>
            <person name="Lai H."/>
            <person name="Lang C."/>
            <person name="Lin S."/>
            <person name="Macmil S.L."/>
            <person name="Magdelenat G."/>
            <person name="Matthews L."/>
            <person name="McCorrison J."/>
            <person name="Monaghan E.L."/>
            <person name="Mun J.H."/>
            <person name="Najar F.Z."/>
            <person name="Nicholson C."/>
            <person name="Noirot C."/>
            <person name="O'Bleness M."/>
            <person name="Paule C.R."/>
            <person name="Poulain J."/>
            <person name="Prion F."/>
            <person name="Qin B."/>
            <person name="Qu C."/>
            <person name="Retzel E.F."/>
            <person name="Riddle C."/>
            <person name="Sallet E."/>
            <person name="Samain S."/>
            <person name="Samson N."/>
            <person name="Sanders I."/>
            <person name="Saurat O."/>
            <person name="Scarpelli C."/>
            <person name="Schiex T."/>
            <person name="Segurens B."/>
            <person name="Severin A.J."/>
            <person name="Sherrier D.J."/>
            <person name="Shi R."/>
            <person name="Sims S."/>
            <person name="Singer S.R."/>
            <person name="Sinharoy S."/>
            <person name="Sterck L."/>
            <person name="Viollet A."/>
            <person name="Wang B.B."/>
            <person name="Wang K."/>
            <person name="Wang M."/>
            <person name="Wang X."/>
            <person name="Warfsmann J."/>
            <person name="Weissenbach J."/>
            <person name="White D.D."/>
            <person name="White J.D."/>
            <person name="Wiley G.B."/>
            <person name="Wincker P."/>
            <person name="Xing Y."/>
            <person name="Yang L."/>
            <person name="Yao Z."/>
            <person name="Ying F."/>
            <person name="Zhai J."/>
            <person name="Zhou L."/>
            <person name="Zuber A."/>
            <person name="Denarie J."/>
            <person name="Dixon R.A."/>
            <person name="May G.D."/>
            <person name="Schwartz D.C."/>
            <person name="Rogers J."/>
            <person name="Quetier F."/>
            <person name="Town C.D."/>
            <person name="Roe B.A."/>
        </authorList>
    </citation>
    <scope>NUCLEOTIDE SEQUENCE [LARGE SCALE GENOMIC DNA]</scope>
    <source>
        <strain evidence="1">A17</strain>
        <strain evidence="2 3">cv. Jemalong A17</strain>
    </source>
</reference>
<evidence type="ECO:0000313" key="2">
    <source>
        <dbReference type="EnsemblPlants" id="KEH29663"/>
    </source>
</evidence>
<name>A0A072UKN9_MEDTR</name>
<dbReference type="AlphaFoldDB" id="A0A072UKN9"/>
<reference evidence="2" key="3">
    <citation type="submission" date="2015-04" db="UniProtKB">
        <authorList>
            <consortium name="EnsemblPlants"/>
        </authorList>
    </citation>
    <scope>IDENTIFICATION</scope>
    <source>
        <strain evidence="2">cv. Jemalong A17</strain>
    </source>
</reference>
<dbReference type="EnsemblPlants" id="KEH29663">
    <property type="protein sequence ID" value="KEH29663"/>
    <property type="gene ID" value="MTR_4g046820"/>
</dbReference>
<dbReference type="HOGENOM" id="CLU_1572984_0_0_1"/>
<dbReference type="EMBL" id="CM001220">
    <property type="protein sequence ID" value="KEH29663.1"/>
    <property type="molecule type" value="Genomic_DNA"/>
</dbReference>
<organism evidence="1 3">
    <name type="scientific">Medicago truncatula</name>
    <name type="common">Barrel medic</name>
    <name type="synonym">Medicago tribuloides</name>
    <dbReference type="NCBI Taxonomy" id="3880"/>
    <lineage>
        <taxon>Eukaryota</taxon>
        <taxon>Viridiplantae</taxon>
        <taxon>Streptophyta</taxon>
        <taxon>Embryophyta</taxon>
        <taxon>Tracheophyta</taxon>
        <taxon>Spermatophyta</taxon>
        <taxon>Magnoliopsida</taxon>
        <taxon>eudicotyledons</taxon>
        <taxon>Gunneridae</taxon>
        <taxon>Pentapetalae</taxon>
        <taxon>rosids</taxon>
        <taxon>fabids</taxon>
        <taxon>Fabales</taxon>
        <taxon>Fabaceae</taxon>
        <taxon>Papilionoideae</taxon>
        <taxon>50 kb inversion clade</taxon>
        <taxon>NPAAA clade</taxon>
        <taxon>Hologalegina</taxon>
        <taxon>IRL clade</taxon>
        <taxon>Trifolieae</taxon>
        <taxon>Medicago</taxon>
    </lineage>
</organism>
<reference evidence="1 3" key="2">
    <citation type="journal article" date="2014" name="BMC Genomics">
        <title>An improved genome release (version Mt4.0) for the model legume Medicago truncatula.</title>
        <authorList>
            <person name="Tang H."/>
            <person name="Krishnakumar V."/>
            <person name="Bidwell S."/>
            <person name="Rosen B."/>
            <person name="Chan A."/>
            <person name="Zhou S."/>
            <person name="Gentzbittel L."/>
            <person name="Childs K.L."/>
            <person name="Yandell M."/>
            <person name="Gundlach H."/>
            <person name="Mayer K.F."/>
            <person name="Schwartz D.C."/>
            <person name="Town C.D."/>
        </authorList>
    </citation>
    <scope>GENOME REANNOTATION</scope>
    <source>
        <strain evidence="1">A17</strain>
        <strain evidence="2 3">cv. Jemalong A17</strain>
    </source>
</reference>
<evidence type="ECO:0000313" key="1">
    <source>
        <dbReference type="EMBL" id="KEH29663.1"/>
    </source>
</evidence>
<dbReference type="Proteomes" id="UP000002051">
    <property type="component" value="Chromosome 4"/>
</dbReference>
<evidence type="ECO:0000313" key="3">
    <source>
        <dbReference type="Proteomes" id="UP000002051"/>
    </source>
</evidence>
<protein>
    <submittedName>
        <fullName evidence="1 2">Uncharacterized protein</fullName>
    </submittedName>
</protein>